<protein>
    <submittedName>
        <fullName evidence="3">Uncharacterized protein</fullName>
    </submittedName>
</protein>
<evidence type="ECO:0000313" key="3">
    <source>
        <dbReference type="EMBL" id="KAL2071224.1"/>
    </source>
</evidence>
<sequence>MKFPILLLFLHHTHALFITTPLPTPSISALPGSSLHVSSTTSTIVLPPPSLSQSNSISTISPSPSTTTSRAEATITPKPSFKPGDEVDLMTLHQKWHIETYWSCATFGKDRVFCGWHEPVRPGGDEIAAANPGLDLDVRTKVAALGAAALAVAFAALL</sequence>
<feature type="region of interest" description="Disordered" evidence="1">
    <location>
        <begin position="49"/>
        <end position="80"/>
    </location>
</feature>
<dbReference type="Proteomes" id="UP001595075">
    <property type="component" value="Unassembled WGS sequence"/>
</dbReference>
<dbReference type="EMBL" id="JAZHXI010000005">
    <property type="protein sequence ID" value="KAL2071224.1"/>
    <property type="molecule type" value="Genomic_DNA"/>
</dbReference>
<evidence type="ECO:0000313" key="4">
    <source>
        <dbReference type="Proteomes" id="UP001595075"/>
    </source>
</evidence>
<comment type="caution">
    <text evidence="3">The sequence shown here is derived from an EMBL/GenBank/DDBJ whole genome shotgun (WGS) entry which is preliminary data.</text>
</comment>
<proteinExistence type="predicted"/>
<name>A0ABR4CQ97_9HELO</name>
<evidence type="ECO:0000256" key="1">
    <source>
        <dbReference type="SAM" id="MobiDB-lite"/>
    </source>
</evidence>
<gene>
    <name evidence="3" type="ORF">VTL71DRAFT_12459</name>
</gene>
<feature type="compositionally biased region" description="Low complexity" evidence="1">
    <location>
        <begin position="51"/>
        <end position="69"/>
    </location>
</feature>
<organism evidence="3 4">
    <name type="scientific">Oculimacula yallundae</name>
    <dbReference type="NCBI Taxonomy" id="86028"/>
    <lineage>
        <taxon>Eukaryota</taxon>
        <taxon>Fungi</taxon>
        <taxon>Dikarya</taxon>
        <taxon>Ascomycota</taxon>
        <taxon>Pezizomycotina</taxon>
        <taxon>Leotiomycetes</taxon>
        <taxon>Helotiales</taxon>
        <taxon>Ploettnerulaceae</taxon>
        <taxon>Oculimacula</taxon>
    </lineage>
</organism>
<keyword evidence="2" id="KW-0732">Signal</keyword>
<accession>A0ABR4CQ97</accession>
<feature type="signal peptide" evidence="2">
    <location>
        <begin position="1"/>
        <end position="15"/>
    </location>
</feature>
<evidence type="ECO:0000256" key="2">
    <source>
        <dbReference type="SAM" id="SignalP"/>
    </source>
</evidence>
<feature type="chain" id="PRO_5046265535" evidence="2">
    <location>
        <begin position="16"/>
        <end position="158"/>
    </location>
</feature>
<reference evidence="3 4" key="1">
    <citation type="journal article" date="2024" name="Commun. Biol.">
        <title>Comparative genomic analysis of thermophilic fungi reveals convergent evolutionary adaptations and gene losses.</title>
        <authorList>
            <person name="Steindorff A.S."/>
            <person name="Aguilar-Pontes M.V."/>
            <person name="Robinson A.J."/>
            <person name="Andreopoulos B."/>
            <person name="LaButti K."/>
            <person name="Kuo A."/>
            <person name="Mondo S."/>
            <person name="Riley R."/>
            <person name="Otillar R."/>
            <person name="Haridas S."/>
            <person name="Lipzen A."/>
            <person name="Grimwood J."/>
            <person name="Schmutz J."/>
            <person name="Clum A."/>
            <person name="Reid I.D."/>
            <person name="Moisan M.C."/>
            <person name="Butler G."/>
            <person name="Nguyen T.T.M."/>
            <person name="Dewar K."/>
            <person name="Conant G."/>
            <person name="Drula E."/>
            <person name="Henrissat B."/>
            <person name="Hansel C."/>
            <person name="Singer S."/>
            <person name="Hutchinson M.I."/>
            <person name="de Vries R.P."/>
            <person name="Natvig D.O."/>
            <person name="Powell A.J."/>
            <person name="Tsang A."/>
            <person name="Grigoriev I.V."/>
        </authorList>
    </citation>
    <scope>NUCLEOTIDE SEQUENCE [LARGE SCALE GENOMIC DNA]</scope>
    <source>
        <strain evidence="3 4">CBS 494.80</strain>
    </source>
</reference>
<keyword evidence="4" id="KW-1185">Reference proteome</keyword>